<proteinExistence type="predicted"/>
<sequence length="39" mass="4336">MPRRFPHAEAEILELGKTLADGLATNTDLFPARARRGDQ</sequence>
<gene>
    <name evidence="1" type="ORF">BECKSD772D_GA0070982_11744</name>
</gene>
<evidence type="ECO:0000313" key="1">
    <source>
        <dbReference type="EMBL" id="VFK80892.1"/>
    </source>
</evidence>
<organism evidence="1">
    <name type="scientific">Candidatus Kentrum sp. SD</name>
    <dbReference type="NCBI Taxonomy" id="2126332"/>
    <lineage>
        <taxon>Bacteria</taxon>
        <taxon>Pseudomonadati</taxon>
        <taxon>Pseudomonadota</taxon>
        <taxon>Gammaproteobacteria</taxon>
        <taxon>Candidatus Kentrum</taxon>
    </lineage>
</organism>
<accession>A0A451BRF8</accession>
<reference evidence="1" key="1">
    <citation type="submission" date="2019-02" db="EMBL/GenBank/DDBJ databases">
        <authorList>
            <person name="Gruber-Vodicka R. H."/>
            <person name="Seah K. B. B."/>
        </authorList>
    </citation>
    <scope>NUCLEOTIDE SEQUENCE</scope>
    <source>
        <strain evidence="1">BECK_S127</strain>
    </source>
</reference>
<dbReference type="AlphaFoldDB" id="A0A451BRF8"/>
<name>A0A451BRF8_9GAMM</name>
<protein>
    <submittedName>
        <fullName evidence="1">Uncharacterized protein</fullName>
    </submittedName>
</protein>
<dbReference type="EMBL" id="CAADHB010000174">
    <property type="protein sequence ID" value="VFK80892.1"/>
    <property type="molecule type" value="Genomic_DNA"/>
</dbReference>